<keyword evidence="1" id="KW-1133">Transmembrane helix</keyword>
<evidence type="ECO:0000313" key="3">
    <source>
        <dbReference type="Proteomes" id="UP000287022"/>
    </source>
</evidence>
<dbReference type="EMBL" id="PIQE01000005">
    <property type="protein sequence ID" value="RUO69351.1"/>
    <property type="molecule type" value="Genomic_DNA"/>
</dbReference>
<dbReference type="Proteomes" id="UP000287022">
    <property type="component" value="Unassembled WGS sequence"/>
</dbReference>
<keyword evidence="3" id="KW-1185">Reference proteome</keyword>
<proteinExistence type="predicted"/>
<evidence type="ECO:0000313" key="2">
    <source>
        <dbReference type="EMBL" id="RUO69351.1"/>
    </source>
</evidence>
<accession>A0A432YZK0</accession>
<comment type="caution">
    <text evidence="2">The sequence shown here is derived from an EMBL/GenBank/DDBJ whole genome shotgun (WGS) entry which is preliminary data.</text>
</comment>
<evidence type="ECO:0000256" key="1">
    <source>
        <dbReference type="SAM" id="Phobius"/>
    </source>
</evidence>
<protein>
    <submittedName>
        <fullName evidence="2">Uncharacterized protein</fullName>
    </submittedName>
</protein>
<organism evidence="2 3">
    <name type="scientific">Pseudidiomarina sediminum</name>
    <dbReference type="NCBI Taxonomy" id="431675"/>
    <lineage>
        <taxon>Bacteria</taxon>
        <taxon>Pseudomonadati</taxon>
        <taxon>Pseudomonadota</taxon>
        <taxon>Gammaproteobacteria</taxon>
        <taxon>Alteromonadales</taxon>
        <taxon>Idiomarinaceae</taxon>
        <taxon>Pseudidiomarina</taxon>
    </lineage>
</organism>
<feature type="transmembrane region" description="Helical" evidence="1">
    <location>
        <begin position="12"/>
        <end position="30"/>
    </location>
</feature>
<dbReference type="AlphaFoldDB" id="A0A432YZK0"/>
<keyword evidence="1" id="KW-0812">Transmembrane</keyword>
<keyword evidence="1" id="KW-0472">Membrane</keyword>
<dbReference type="STRING" id="1122124.GCA_000423165_02346"/>
<gene>
    <name evidence="2" type="ORF">CWI80_11955</name>
</gene>
<dbReference type="RefSeq" id="WP_026861034.1">
    <property type="nucleotide sequence ID" value="NZ_PIQE01000005.1"/>
</dbReference>
<reference evidence="3" key="1">
    <citation type="journal article" date="2018" name="Front. Microbiol.">
        <title>Genome-Based Analysis Reveals the Taxonomy and Diversity of the Family Idiomarinaceae.</title>
        <authorList>
            <person name="Liu Y."/>
            <person name="Lai Q."/>
            <person name="Shao Z."/>
        </authorList>
    </citation>
    <scope>NUCLEOTIDE SEQUENCE [LARGE SCALE GENOMIC DNA]</scope>
    <source>
        <strain evidence="3">c121</strain>
    </source>
</reference>
<name>A0A432YZK0_9GAMM</name>
<sequence length="178" mass="19926">MAKVAGQAMLEGLVLMTLFTMIFVLIKDVIHPFNVAEQQRIDRSRDQIWRAGELSEGVIASADYPHATRAKLIVQPLTMLSGFELPVENMRQLQASRDYRPMVQLSDPWSPKSSAELSRRPAQLTLFARLNELGLPFLQRMLGALHFTEELAPDNLVFGYVNADATPAEVDCAEELPC</sequence>